<sequence length="162" mass="19457">MNGLKKHRGLKRYYKNLAIENDLDKFKWLDLDNSETWRYDWHLHFDWYGYGNNSFKRREPHLDKLFRHFNILIDRTKNIKSDFQLYSILLDFNSSSDALFFHTPIPNNTQFLFKISDLQLTTTLKNNELNNYINALEGYEKLYGKAGEAFCLLFKKDLGQPF</sequence>
<comment type="caution">
    <text evidence="1">The sequence shown here is derived from an EMBL/GenBank/DDBJ whole genome shotgun (WGS) entry which is preliminary data.</text>
</comment>
<protein>
    <submittedName>
        <fullName evidence="1">Uncharacterized protein</fullName>
    </submittedName>
</protein>
<proteinExistence type="predicted"/>
<dbReference type="RefSeq" id="WP_196282241.1">
    <property type="nucleotide sequence ID" value="NZ_JADQDQ010000004.1"/>
</dbReference>
<dbReference type="EMBL" id="JADQDQ010000004">
    <property type="protein sequence ID" value="MBF9237862.1"/>
    <property type="molecule type" value="Genomic_DNA"/>
</dbReference>
<organism evidence="1 2">
    <name type="scientific">Hymenobacter jeongseonensis</name>
    <dbReference type="NCBI Taxonomy" id="2791027"/>
    <lineage>
        <taxon>Bacteria</taxon>
        <taxon>Pseudomonadati</taxon>
        <taxon>Bacteroidota</taxon>
        <taxon>Cytophagia</taxon>
        <taxon>Cytophagales</taxon>
        <taxon>Hymenobacteraceae</taxon>
        <taxon>Hymenobacter</taxon>
    </lineage>
</organism>
<accession>A0ABS0IHM6</accession>
<name>A0ABS0IHM6_9BACT</name>
<reference evidence="1 2" key="1">
    <citation type="submission" date="2020-11" db="EMBL/GenBank/DDBJ databases">
        <authorList>
            <person name="Kim M.K."/>
        </authorList>
    </citation>
    <scope>NUCLEOTIDE SEQUENCE [LARGE SCALE GENOMIC DNA]</scope>
    <source>
        <strain evidence="1 2">BT683</strain>
    </source>
</reference>
<keyword evidence="2" id="KW-1185">Reference proteome</keyword>
<evidence type="ECO:0000313" key="2">
    <source>
        <dbReference type="Proteomes" id="UP000597617"/>
    </source>
</evidence>
<gene>
    <name evidence="1" type="ORF">I2I05_10695</name>
</gene>
<evidence type="ECO:0000313" key="1">
    <source>
        <dbReference type="EMBL" id="MBF9237862.1"/>
    </source>
</evidence>
<dbReference type="Proteomes" id="UP000597617">
    <property type="component" value="Unassembled WGS sequence"/>
</dbReference>